<sequence>MNSKGSNDPPLEKKRRLSVRDLPQFCDTAGTVSVASFGARRLPELRHLWEKTFRRASTPDPSNVESLKSTGCKTSRRHLRRRATSHLGRKHHRFPAGQQDANAQDKKSEHSIIEEPKLTRRKRRRNTEHLHSSHEEWKVPKGALGIPSTEDKESNGNNHRPDNWMPTHLWHVKRFHMESMWGWKVPMLHSNRGAKAALRLAREGKTILHDATWTSQPVWLRIATEVVPDMIDQIRIIIPDFALDETKLLEAFAYQPSAFPKGGIGPVAWLCSTSPLFGSAKDDTQSCYIYFFLHPSIQQTLLHILRQILEPSTLTGPLCFVHGGLSWLRLRGKAALESLLMAMLSIAKDEKRSTDIGAIIADLETGIDCQLSHVQCRAATNHETPNSQEVKLILRRPVQVDFHGNFGSCGVDVVCEPSLGQKLLVALVLHGMACPIGVTELAHLELECEPPRPLFPRDYPDTSVGMSYWKAALPEWKILRAYYEGGLGRIRPDLSEDETTVVTVRGSFGQPFQQAINGIGYIHRNGDKASNSGAAAESLVIRRSRRKSGNPSLPVQAPPISRDQVSQHRNLCKTLLLSLSLPAVLLAHICLHEKGQLDTGTLLYATDGSVNEPLGVVTAAIFSSGRGRYHGIAVVGAARLLEALQHAHDSCAGRIVAPRVGPKRIELEIGVASKVDNVWHTVVAALMAHPVRLSKLGRWAASATSSRVFFVGALRLTSAFTVANPTSAALTPDAGLQDVKPIPITVLAGFLGSGKTTLLQNLLENNEGLRIAVVVNDVASVNIDSKLVANQNLASGMVELQNGCACCSRSEELLASVQELVTLSDTRGEGESFHHIVVEMSGVGDPRSVRAKFQEAVLYDMPLMQRAQLDTMVTVVDCSSFLTNLNSDKVATPEDTPELYYRDEDEAKADRKWMEDDDLPPGLLEAIEAGDRASANAVADLLVSQTEIADIVLLNKVDLVDESSRDMKQIENIVTALNPRATLLKSAFGKVSLQQILGVAQGMGVAEAGIIDDHKDAVNAALEMAHDPDCEDPNCVDPSHSEVVAVVDCAKPDCTDSSHEHSHTHACDDPACDDPAHAKMTVCGEPGCTDSHEHSHTHACDDPSCDDPAHANTVAESVCNDPGCTESHEHSHAHACDDPSCDDPSHGVDVGTHAGIGTYVYTSRRPFHPTRLLSFLRNLPATRGLPPLEAGEPDLAVSATAKSAMKKILRSKGFVWCADSFEVARYWSHAGISFELTNLGKWWATLPREQWPQEAIRAILADYDDANHDDQSASTGTVGDRRQEVVLIGPGMGGPTAQKEVSSILDKCLLRDDELDFFNEKKLDEGALQKAFPNPIQAGIMIF</sequence>
<dbReference type="PANTHER" id="PTHR43603">
    <property type="entry name" value="COBW DOMAIN-CONTAINING PROTEIN DDB_G0274527"/>
    <property type="match status" value="1"/>
</dbReference>
<dbReference type="InParanoid" id="B7FPZ0"/>
<evidence type="ECO:0000313" key="4">
    <source>
        <dbReference type="Proteomes" id="UP000000759"/>
    </source>
</evidence>
<dbReference type="Proteomes" id="UP000000759">
    <property type="component" value="Chromosome 1"/>
</dbReference>
<evidence type="ECO:0000256" key="1">
    <source>
        <dbReference type="SAM" id="MobiDB-lite"/>
    </source>
</evidence>
<keyword evidence="4" id="KW-1185">Reference proteome</keyword>
<dbReference type="Gene3D" id="3.40.50.300">
    <property type="entry name" value="P-loop containing nucleotide triphosphate hydrolases"/>
    <property type="match status" value="1"/>
</dbReference>
<dbReference type="EMBL" id="CM000605">
    <property type="protein sequence ID" value="EEC51761.1"/>
    <property type="molecule type" value="Genomic_DNA"/>
</dbReference>
<dbReference type="Pfam" id="PF06978">
    <property type="entry name" value="POP1_N"/>
    <property type="match status" value="1"/>
</dbReference>
<dbReference type="eggNOG" id="KOG2743">
    <property type="taxonomic scope" value="Eukaryota"/>
</dbReference>
<proteinExistence type="predicted"/>
<feature type="compositionally biased region" description="Basic and acidic residues" evidence="1">
    <location>
        <begin position="149"/>
        <end position="161"/>
    </location>
</feature>
<reference evidence="4" key="2">
    <citation type="submission" date="2008-08" db="EMBL/GenBank/DDBJ databases">
        <authorList>
            <consortium name="Diatom Consortium"/>
            <person name="Grigoriev I."/>
            <person name="Grimwood J."/>
            <person name="Kuo A."/>
            <person name="Otillar R.P."/>
            <person name="Salamov A."/>
            <person name="Detter J.C."/>
            <person name="Lindquist E."/>
            <person name="Shapiro H."/>
            <person name="Lucas S."/>
            <person name="Glavina del Rio T."/>
            <person name="Pitluck S."/>
            <person name="Rokhsar D."/>
            <person name="Bowler C."/>
        </authorList>
    </citation>
    <scope>GENOME REANNOTATION</scope>
    <source>
        <strain evidence="4">CCAP 1055/1</strain>
    </source>
</reference>
<feature type="compositionally biased region" description="Basic and acidic residues" evidence="1">
    <location>
        <begin position="127"/>
        <end position="139"/>
    </location>
</feature>
<dbReference type="Pfam" id="PF02492">
    <property type="entry name" value="cobW"/>
    <property type="match status" value="1"/>
</dbReference>
<reference evidence="3 4" key="1">
    <citation type="journal article" date="2008" name="Nature">
        <title>The Phaeodactylum genome reveals the evolutionary history of diatom genomes.</title>
        <authorList>
            <person name="Bowler C."/>
            <person name="Allen A.E."/>
            <person name="Badger J.H."/>
            <person name="Grimwood J."/>
            <person name="Jabbari K."/>
            <person name="Kuo A."/>
            <person name="Maheswari U."/>
            <person name="Martens C."/>
            <person name="Maumus F."/>
            <person name="Otillar R.P."/>
            <person name="Rayko E."/>
            <person name="Salamov A."/>
            <person name="Vandepoele K."/>
            <person name="Beszteri B."/>
            <person name="Gruber A."/>
            <person name="Heijde M."/>
            <person name="Katinka M."/>
            <person name="Mock T."/>
            <person name="Valentin K."/>
            <person name="Verret F."/>
            <person name="Berges J.A."/>
            <person name="Brownlee C."/>
            <person name="Cadoret J.P."/>
            <person name="Chiovitti A."/>
            <person name="Choi C.J."/>
            <person name="Coesel S."/>
            <person name="De Martino A."/>
            <person name="Detter J.C."/>
            <person name="Durkin C."/>
            <person name="Falciatore A."/>
            <person name="Fournet J."/>
            <person name="Haruta M."/>
            <person name="Huysman M.J."/>
            <person name="Jenkins B.D."/>
            <person name="Jiroutova K."/>
            <person name="Jorgensen R.E."/>
            <person name="Joubert Y."/>
            <person name="Kaplan A."/>
            <person name="Kroger N."/>
            <person name="Kroth P.G."/>
            <person name="La Roche J."/>
            <person name="Lindquist E."/>
            <person name="Lommer M."/>
            <person name="Martin-Jezequel V."/>
            <person name="Lopez P.J."/>
            <person name="Lucas S."/>
            <person name="Mangogna M."/>
            <person name="McGinnis K."/>
            <person name="Medlin L.K."/>
            <person name="Montsant A."/>
            <person name="Oudot-Le Secq M.P."/>
            <person name="Napoli C."/>
            <person name="Obornik M."/>
            <person name="Parker M.S."/>
            <person name="Petit J.L."/>
            <person name="Porcel B.M."/>
            <person name="Poulsen N."/>
            <person name="Robison M."/>
            <person name="Rychlewski L."/>
            <person name="Rynearson T.A."/>
            <person name="Schmutz J."/>
            <person name="Shapiro H."/>
            <person name="Siaut M."/>
            <person name="Stanley M."/>
            <person name="Sussman M.R."/>
            <person name="Taylor A.R."/>
            <person name="Vardi A."/>
            <person name="von Dassow P."/>
            <person name="Vyverman W."/>
            <person name="Willis A."/>
            <person name="Wyrwicz L.S."/>
            <person name="Rokhsar D.S."/>
            <person name="Weissenbach J."/>
            <person name="Armbrust E.V."/>
            <person name="Green B.R."/>
            <person name="Van de Peer Y."/>
            <person name="Grigoriev I.V."/>
        </authorList>
    </citation>
    <scope>NUCLEOTIDE SEQUENCE [LARGE SCALE GENOMIC DNA]</scope>
    <source>
        <strain evidence="3 4">CCAP 1055/1</strain>
    </source>
</reference>
<dbReference type="CDD" id="cd03112">
    <property type="entry name" value="CobW-like"/>
    <property type="match status" value="1"/>
</dbReference>
<feature type="compositionally biased region" description="Polar residues" evidence="1">
    <location>
        <begin position="59"/>
        <end position="73"/>
    </location>
</feature>
<dbReference type="SUPFAM" id="SSF90002">
    <property type="entry name" value="Hypothetical protein YjiA, C-terminal domain"/>
    <property type="match status" value="1"/>
</dbReference>
<evidence type="ECO:0000259" key="2">
    <source>
        <dbReference type="SMART" id="SM00833"/>
    </source>
</evidence>
<gene>
    <name evidence="3" type="ORF">PHATRDRAFT_42902</name>
</gene>
<dbReference type="HOGENOM" id="CLU_396125_0_0_1"/>
<dbReference type="OrthoDB" id="272672at2759"/>
<feature type="compositionally biased region" description="Basic residues" evidence="1">
    <location>
        <begin position="74"/>
        <end position="94"/>
    </location>
</feature>
<dbReference type="PANTHER" id="PTHR43603:SF1">
    <property type="entry name" value="ZINC-REGULATED GTPASE METALLOPROTEIN ACTIVATOR 1"/>
    <property type="match status" value="1"/>
</dbReference>
<dbReference type="InterPro" id="IPR051927">
    <property type="entry name" value="Zn_Chap_cDPG_Synth"/>
</dbReference>
<name>B7FPZ0_PHATC</name>
<organism evidence="3 4">
    <name type="scientific">Phaeodactylum tricornutum (strain CCAP 1055/1)</name>
    <dbReference type="NCBI Taxonomy" id="556484"/>
    <lineage>
        <taxon>Eukaryota</taxon>
        <taxon>Sar</taxon>
        <taxon>Stramenopiles</taxon>
        <taxon>Ochrophyta</taxon>
        <taxon>Bacillariophyta</taxon>
        <taxon>Bacillariophyceae</taxon>
        <taxon>Bacillariophycidae</taxon>
        <taxon>Naviculales</taxon>
        <taxon>Phaeodactylaceae</taxon>
        <taxon>Phaeodactylum</taxon>
    </lineage>
</organism>
<dbReference type="InterPro" id="IPR009723">
    <property type="entry name" value="Pop1_N"/>
</dbReference>
<accession>B7FPZ0</accession>
<protein>
    <recommendedName>
        <fullName evidence="2">CobW C-terminal domain-containing protein</fullName>
    </recommendedName>
</protein>
<dbReference type="SMART" id="SM00833">
    <property type="entry name" value="CobW_C"/>
    <property type="match status" value="1"/>
</dbReference>
<dbReference type="PaxDb" id="2850-Phatr42902"/>
<feature type="domain" description="CobW C-terminal" evidence="2">
    <location>
        <begin position="1156"/>
        <end position="1309"/>
    </location>
</feature>
<dbReference type="KEGG" id="pti:PHATRDRAFT_42902"/>
<dbReference type="InterPro" id="IPR011629">
    <property type="entry name" value="CobW-like_C"/>
</dbReference>
<dbReference type="RefSeq" id="XP_002177298.1">
    <property type="nucleotide sequence ID" value="XM_002177262.1"/>
</dbReference>
<evidence type="ECO:0000313" key="3">
    <source>
        <dbReference type="EMBL" id="EEC51761.1"/>
    </source>
</evidence>
<dbReference type="InterPro" id="IPR027417">
    <property type="entry name" value="P-loop_NTPase"/>
</dbReference>
<dbReference type="InterPro" id="IPR003495">
    <property type="entry name" value="CobW/HypB/UreG_nucleotide-bd"/>
</dbReference>
<feature type="region of interest" description="Disordered" evidence="1">
    <location>
        <begin position="56"/>
        <end position="161"/>
    </location>
</feature>
<dbReference type="Pfam" id="PF07683">
    <property type="entry name" value="CobW_C"/>
    <property type="match status" value="1"/>
</dbReference>
<feature type="compositionally biased region" description="Basic and acidic residues" evidence="1">
    <location>
        <begin position="103"/>
        <end position="118"/>
    </location>
</feature>
<dbReference type="GeneID" id="7196474"/>
<dbReference type="SUPFAM" id="SSF52540">
    <property type="entry name" value="P-loop containing nucleoside triphosphate hydrolases"/>
    <property type="match status" value="1"/>
</dbReference>
<dbReference type="STRING" id="556484.B7FPZ0"/>